<dbReference type="AlphaFoldDB" id="A0A1Q9D273"/>
<evidence type="ECO:0000256" key="1">
    <source>
        <dbReference type="SAM" id="MobiDB-lite"/>
    </source>
</evidence>
<accession>A0A1Q9D273</accession>
<evidence type="ECO:0000313" key="2">
    <source>
        <dbReference type="EMBL" id="OLP89256.1"/>
    </source>
</evidence>
<organism evidence="2 3">
    <name type="scientific">Symbiodinium microadriaticum</name>
    <name type="common">Dinoflagellate</name>
    <name type="synonym">Zooxanthella microadriatica</name>
    <dbReference type="NCBI Taxonomy" id="2951"/>
    <lineage>
        <taxon>Eukaryota</taxon>
        <taxon>Sar</taxon>
        <taxon>Alveolata</taxon>
        <taxon>Dinophyceae</taxon>
        <taxon>Suessiales</taxon>
        <taxon>Symbiodiniaceae</taxon>
        <taxon>Symbiodinium</taxon>
    </lineage>
</organism>
<keyword evidence="3" id="KW-1185">Reference proteome</keyword>
<sequence>MQSRFLMFHSAPRLDKAAAAAAALEQEVYDVEQRDSQPTLSLPEPLLQRFVDILAASDVAHCNRAGDYDRQREDIPYFFATDFLELFTQHYDAQVIAQESSYLANPKLFSRAGKLKSLPWRLALLLHVWNNACAKVQNSDALWTRKVPANLVQLSGDIFEYLSLQSQVLSPNSDLLGVLSSCNLLQEASQKFPYLTVRPPRAASDDGATLLRPRERCSATTRWQRPEGQRSRGSPWFGDLLPAGVP</sequence>
<dbReference type="OrthoDB" id="112749at2759"/>
<gene>
    <name evidence="2" type="ORF">AK812_SmicGene29303</name>
</gene>
<dbReference type="Proteomes" id="UP000186817">
    <property type="component" value="Unassembled WGS sequence"/>
</dbReference>
<dbReference type="EMBL" id="LSRX01000770">
    <property type="protein sequence ID" value="OLP89256.1"/>
    <property type="molecule type" value="Genomic_DNA"/>
</dbReference>
<comment type="caution">
    <text evidence="2">The sequence shown here is derived from an EMBL/GenBank/DDBJ whole genome shotgun (WGS) entry which is preliminary data.</text>
</comment>
<proteinExistence type="predicted"/>
<feature type="region of interest" description="Disordered" evidence="1">
    <location>
        <begin position="219"/>
        <end position="246"/>
    </location>
</feature>
<name>A0A1Q9D273_SYMMI</name>
<evidence type="ECO:0000313" key="3">
    <source>
        <dbReference type="Proteomes" id="UP000186817"/>
    </source>
</evidence>
<reference evidence="2 3" key="1">
    <citation type="submission" date="2016-02" db="EMBL/GenBank/DDBJ databases">
        <title>Genome analysis of coral dinoflagellate symbionts highlights evolutionary adaptations to a symbiotic lifestyle.</title>
        <authorList>
            <person name="Aranda M."/>
            <person name="Li Y."/>
            <person name="Liew Y.J."/>
            <person name="Baumgarten S."/>
            <person name="Simakov O."/>
            <person name="Wilson M."/>
            <person name="Piel J."/>
            <person name="Ashoor H."/>
            <person name="Bougouffa S."/>
            <person name="Bajic V.B."/>
            <person name="Ryu T."/>
            <person name="Ravasi T."/>
            <person name="Bayer T."/>
            <person name="Micklem G."/>
            <person name="Kim H."/>
            <person name="Bhak J."/>
            <person name="Lajeunesse T.C."/>
            <person name="Voolstra C.R."/>
        </authorList>
    </citation>
    <scope>NUCLEOTIDE SEQUENCE [LARGE SCALE GENOMIC DNA]</scope>
    <source>
        <strain evidence="2 3">CCMP2467</strain>
    </source>
</reference>
<protein>
    <submittedName>
        <fullName evidence="2">Uncharacterized protein</fullName>
    </submittedName>
</protein>